<dbReference type="EMBL" id="PGOL01004231">
    <property type="protein sequence ID" value="PKI38034.1"/>
    <property type="molecule type" value="Genomic_DNA"/>
</dbReference>
<feature type="compositionally biased region" description="Basic residues" evidence="1">
    <location>
        <begin position="79"/>
        <end position="98"/>
    </location>
</feature>
<feature type="region of interest" description="Disordered" evidence="1">
    <location>
        <begin position="116"/>
        <end position="135"/>
    </location>
</feature>
<organism evidence="2 3">
    <name type="scientific">Punica granatum</name>
    <name type="common">Pomegranate</name>
    <dbReference type="NCBI Taxonomy" id="22663"/>
    <lineage>
        <taxon>Eukaryota</taxon>
        <taxon>Viridiplantae</taxon>
        <taxon>Streptophyta</taxon>
        <taxon>Embryophyta</taxon>
        <taxon>Tracheophyta</taxon>
        <taxon>Spermatophyta</taxon>
        <taxon>Magnoliopsida</taxon>
        <taxon>eudicotyledons</taxon>
        <taxon>Gunneridae</taxon>
        <taxon>Pentapetalae</taxon>
        <taxon>rosids</taxon>
        <taxon>malvids</taxon>
        <taxon>Myrtales</taxon>
        <taxon>Lythraceae</taxon>
        <taxon>Punica</taxon>
    </lineage>
</organism>
<proteinExistence type="predicted"/>
<evidence type="ECO:0000313" key="3">
    <source>
        <dbReference type="Proteomes" id="UP000233551"/>
    </source>
</evidence>
<evidence type="ECO:0000256" key="1">
    <source>
        <dbReference type="SAM" id="MobiDB-lite"/>
    </source>
</evidence>
<protein>
    <submittedName>
        <fullName evidence="2">Uncharacterized protein</fullName>
    </submittedName>
</protein>
<feature type="compositionally biased region" description="Polar residues" evidence="1">
    <location>
        <begin position="116"/>
        <end position="128"/>
    </location>
</feature>
<gene>
    <name evidence="2" type="ORF">CRG98_041564</name>
</gene>
<dbReference type="Proteomes" id="UP000233551">
    <property type="component" value="Unassembled WGS sequence"/>
</dbReference>
<feature type="region of interest" description="Disordered" evidence="1">
    <location>
        <begin position="55"/>
        <end position="98"/>
    </location>
</feature>
<keyword evidence="3" id="KW-1185">Reference proteome</keyword>
<comment type="caution">
    <text evidence="2">The sequence shown here is derived from an EMBL/GenBank/DDBJ whole genome shotgun (WGS) entry which is preliminary data.</text>
</comment>
<sequence>MLSKTAWVLTKTNNNLVGRAVKAKYGNFLNSFNRTYPSPIWKGLQWCKDTIQENQEISTKPSRESKAATRSISGTKKETHPHRLCSSTHRKNPHVRLKRHKRGCIVEQQHLIPIKSSTTSVQPSSTLMVQDLTRK</sequence>
<evidence type="ECO:0000313" key="2">
    <source>
        <dbReference type="EMBL" id="PKI38034.1"/>
    </source>
</evidence>
<accession>A0A2I0I211</accession>
<reference evidence="2 3" key="1">
    <citation type="submission" date="2017-11" db="EMBL/GenBank/DDBJ databases">
        <title>De-novo sequencing of pomegranate (Punica granatum L.) genome.</title>
        <authorList>
            <person name="Akparov Z."/>
            <person name="Amiraslanov A."/>
            <person name="Hajiyeva S."/>
            <person name="Abbasov M."/>
            <person name="Kaur K."/>
            <person name="Hamwieh A."/>
            <person name="Solovyev V."/>
            <person name="Salamov A."/>
            <person name="Braich B."/>
            <person name="Kosarev P."/>
            <person name="Mahmoud A."/>
            <person name="Hajiyev E."/>
            <person name="Babayeva S."/>
            <person name="Izzatullayeva V."/>
            <person name="Mammadov A."/>
            <person name="Mammadov A."/>
            <person name="Sharifova S."/>
            <person name="Ojaghi J."/>
            <person name="Eynullazada K."/>
            <person name="Bayramov B."/>
            <person name="Abdulazimova A."/>
            <person name="Shahmuradov I."/>
        </authorList>
    </citation>
    <scope>NUCLEOTIDE SEQUENCE [LARGE SCALE GENOMIC DNA]</scope>
    <source>
        <strain evidence="3">cv. AG2017</strain>
        <tissue evidence="2">Leaf</tissue>
    </source>
</reference>
<dbReference type="AlphaFoldDB" id="A0A2I0I211"/>
<name>A0A2I0I211_PUNGR</name>